<dbReference type="InterPro" id="IPR025166">
    <property type="entry name" value="Integrase_DNA_bind_dom"/>
</dbReference>
<name>A0A5B8RRC3_9BURK</name>
<gene>
    <name evidence="5" type="ORF">FOZ74_03010</name>
</gene>
<dbReference type="Gene3D" id="1.10.443.10">
    <property type="entry name" value="Intergrase catalytic core"/>
    <property type="match status" value="1"/>
</dbReference>
<dbReference type="Pfam" id="PF00589">
    <property type="entry name" value="Phage_integrase"/>
    <property type="match status" value="1"/>
</dbReference>
<dbReference type="PANTHER" id="PTHR30629">
    <property type="entry name" value="PROPHAGE INTEGRASE"/>
    <property type="match status" value="1"/>
</dbReference>
<dbReference type="GO" id="GO:0015074">
    <property type="term" value="P:DNA integration"/>
    <property type="evidence" value="ECO:0007669"/>
    <property type="project" value="UniProtKB-KW"/>
</dbReference>
<evidence type="ECO:0000256" key="1">
    <source>
        <dbReference type="ARBA" id="ARBA00008857"/>
    </source>
</evidence>
<dbReference type="InterPro" id="IPR038488">
    <property type="entry name" value="Integrase_DNA-bd_sf"/>
</dbReference>
<evidence type="ECO:0000313" key="6">
    <source>
        <dbReference type="Proteomes" id="UP000321199"/>
    </source>
</evidence>
<dbReference type="KEGG" id="cof:FOZ74_03010"/>
<evidence type="ECO:0000256" key="2">
    <source>
        <dbReference type="ARBA" id="ARBA00022908"/>
    </source>
</evidence>
<keyword evidence="2" id="KW-0229">DNA integration</keyword>
<keyword evidence="3" id="KW-0233">DNA recombination</keyword>
<dbReference type="InterPro" id="IPR050808">
    <property type="entry name" value="Phage_Integrase"/>
</dbReference>
<dbReference type="GO" id="GO:0003677">
    <property type="term" value="F:DNA binding"/>
    <property type="evidence" value="ECO:0007669"/>
    <property type="project" value="InterPro"/>
</dbReference>
<dbReference type="InterPro" id="IPR002104">
    <property type="entry name" value="Integrase_catalytic"/>
</dbReference>
<dbReference type="Pfam" id="PF13356">
    <property type="entry name" value="Arm-DNA-bind_3"/>
    <property type="match status" value="1"/>
</dbReference>
<evidence type="ECO:0000313" key="5">
    <source>
        <dbReference type="EMBL" id="QEA12091.1"/>
    </source>
</evidence>
<keyword evidence="6" id="KW-1185">Reference proteome</keyword>
<dbReference type="AlphaFoldDB" id="A0A5B8RRC3"/>
<accession>A0A5B8RRC3</accession>
<dbReference type="SUPFAM" id="SSF56349">
    <property type="entry name" value="DNA breaking-rejoining enzymes"/>
    <property type="match status" value="1"/>
</dbReference>
<dbReference type="EMBL" id="CP042344">
    <property type="protein sequence ID" value="QEA12091.1"/>
    <property type="molecule type" value="Genomic_DNA"/>
</dbReference>
<organism evidence="5 6">
    <name type="scientific">Comamonas flocculans</name>
    <dbReference type="NCBI Taxonomy" id="2597701"/>
    <lineage>
        <taxon>Bacteria</taxon>
        <taxon>Pseudomonadati</taxon>
        <taxon>Pseudomonadota</taxon>
        <taxon>Betaproteobacteria</taxon>
        <taxon>Burkholderiales</taxon>
        <taxon>Comamonadaceae</taxon>
        <taxon>Comamonas</taxon>
    </lineage>
</organism>
<reference evidence="5 6" key="1">
    <citation type="submission" date="2019-07" db="EMBL/GenBank/DDBJ databases">
        <title>Complete genome sequence of Comamonas sp. NLF 7-7 isolated from livestock.</title>
        <authorList>
            <person name="Kim D.H."/>
            <person name="Kim J.G."/>
        </authorList>
    </citation>
    <scope>NUCLEOTIDE SEQUENCE [LARGE SCALE GENOMIC DNA]</scope>
    <source>
        <strain evidence="5 6">NLF 7-7</strain>
    </source>
</reference>
<dbReference type="GO" id="GO:0006310">
    <property type="term" value="P:DNA recombination"/>
    <property type="evidence" value="ECO:0007669"/>
    <property type="project" value="UniProtKB-KW"/>
</dbReference>
<dbReference type="PANTHER" id="PTHR30629:SF6">
    <property type="entry name" value="PROPHAGE INTEGRASE INTA-RELATED"/>
    <property type="match status" value="1"/>
</dbReference>
<evidence type="ECO:0000256" key="3">
    <source>
        <dbReference type="ARBA" id="ARBA00023172"/>
    </source>
</evidence>
<comment type="similarity">
    <text evidence="1">Belongs to the 'phage' integrase family.</text>
</comment>
<feature type="domain" description="Tyr recombinase" evidence="4">
    <location>
        <begin position="252"/>
        <end position="429"/>
    </location>
</feature>
<evidence type="ECO:0000259" key="4">
    <source>
        <dbReference type="PROSITE" id="PS51898"/>
    </source>
</evidence>
<dbReference type="InterPro" id="IPR011010">
    <property type="entry name" value="DNA_brk_join_enz"/>
</dbReference>
<dbReference type="Gene3D" id="3.30.160.390">
    <property type="entry name" value="Integrase, DNA-binding domain"/>
    <property type="match status" value="1"/>
</dbReference>
<dbReference type="PROSITE" id="PS51898">
    <property type="entry name" value="TYR_RECOMBINASE"/>
    <property type="match status" value="1"/>
</dbReference>
<dbReference type="OrthoDB" id="8556969at2"/>
<protein>
    <submittedName>
        <fullName evidence="5">Integrase family protein</fullName>
    </submittedName>
</protein>
<sequence length="454" mass="50202">MARPSKSASIDYKAAHTLTQGLLERAACPAGVRFVLVKDGDTKGLRLRVTPAGGKFWQFETRMKGKLITRSLGEWPAVSISEAQTQARTLRNMTTQGIDPREVEREAWEKREAEEAARAAAAVQAQREALTVGQAWAAYIEARRPFWGALHLADNVGMMAPGGEPKKRGKGTTTPGPLAHFAPLRLLDVTGETMHQWAMEEARTRPTRARLGLHLFNAFLNWCTERPEYAELVTANAAKNRRAREALGKPQAKKDALLKEQLPAFFQAVQGLQSAAASAYLLGLLLTGARPGELQMLRWEDVNTQWKALTIRDKDASKGGNDGTRQVPLTPYMHHLIASLPRRGDFVFSNEWGTAPISRPHRRLADACAVAGVNVTLHGLRRSFGSLSEWLELPAGVVAQIQGHKPSATAEKHYRVRPLDLLRLHHEKFEAWILEQAGVQFDAQAEPGKLRAVN</sequence>
<dbReference type="InterPro" id="IPR013762">
    <property type="entry name" value="Integrase-like_cat_sf"/>
</dbReference>
<proteinExistence type="inferred from homology"/>
<dbReference type="Proteomes" id="UP000321199">
    <property type="component" value="Chromosome"/>
</dbReference>